<keyword evidence="2" id="KW-1185">Reference proteome</keyword>
<gene>
    <name evidence="1" type="ORF">GCM10010324_35880</name>
</gene>
<name>A0ABQ2YL15_9ACTN</name>
<proteinExistence type="predicted"/>
<sequence length="199" mass="22474">MGCRTSAPVTPVPVETLAQWLRSLREQSGQSYRRMAQYATENLHQQVPYLRFFHADRGVRLPAWSTVRVYVRVCGGDEQHAYRLWKRAASAGEHRPSRPPLKPEFIRRPLDIVDAMRAMRGTRGEPGYRTLRELELLAGPGRLPRSTLSAVLSGRRMPSKELLLTFVGLTAGIAPGSHKSLLWAEAWERADLYRRGAAS</sequence>
<dbReference type="EMBL" id="BMUT01000007">
    <property type="protein sequence ID" value="GGX87211.1"/>
    <property type="molecule type" value="Genomic_DNA"/>
</dbReference>
<evidence type="ECO:0000313" key="2">
    <source>
        <dbReference type="Proteomes" id="UP000659223"/>
    </source>
</evidence>
<organism evidence="1 2">
    <name type="scientific">Streptomyces hiroshimensis</name>
    <dbReference type="NCBI Taxonomy" id="66424"/>
    <lineage>
        <taxon>Bacteria</taxon>
        <taxon>Bacillati</taxon>
        <taxon>Actinomycetota</taxon>
        <taxon>Actinomycetes</taxon>
        <taxon>Kitasatosporales</taxon>
        <taxon>Streptomycetaceae</taxon>
        <taxon>Streptomyces</taxon>
    </lineage>
</organism>
<reference evidence="2" key="1">
    <citation type="journal article" date="2019" name="Int. J. Syst. Evol. Microbiol.">
        <title>The Global Catalogue of Microorganisms (GCM) 10K type strain sequencing project: providing services to taxonomists for standard genome sequencing and annotation.</title>
        <authorList>
            <consortium name="The Broad Institute Genomics Platform"/>
            <consortium name="The Broad Institute Genome Sequencing Center for Infectious Disease"/>
            <person name="Wu L."/>
            <person name="Ma J."/>
        </authorList>
    </citation>
    <scope>NUCLEOTIDE SEQUENCE [LARGE SCALE GENOMIC DNA]</scope>
    <source>
        <strain evidence="2">JCM 4586</strain>
    </source>
</reference>
<evidence type="ECO:0000313" key="1">
    <source>
        <dbReference type="EMBL" id="GGX87211.1"/>
    </source>
</evidence>
<evidence type="ECO:0008006" key="3">
    <source>
        <dbReference type="Google" id="ProtNLM"/>
    </source>
</evidence>
<dbReference type="Proteomes" id="UP000659223">
    <property type="component" value="Unassembled WGS sequence"/>
</dbReference>
<comment type="caution">
    <text evidence="1">The sequence shown here is derived from an EMBL/GenBank/DDBJ whole genome shotgun (WGS) entry which is preliminary data.</text>
</comment>
<dbReference type="RefSeq" id="WP_190022701.1">
    <property type="nucleotide sequence ID" value="NZ_BMUT01000007.1"/>
</dbReference>
<accession>A0ABQ2YL15</accession>
<protein>
    <recommendedName>
        <fullName evidence="3">XRE family transcriptional regulator</fullName>
    </recommendedName>
</protein>